<organism evidence="2 3">
    <name type="scientific">Clostridioides difficile (strain CD196)</name>
    <name type="common">Peptoclostridium difficile</name>
    <dbReference type="NCBI Taxonomy" id="645462"/>
    <lineage>
        <taxon>Bacteria</taxon>
        <taxon>Bacillati</taxon>
        <taxon>Bacillota</taxon>
        <taxon>Clostridia</taxon>
        <taxon>Peptostreptococcales</taxon>
        <taxon>Peptostreptococcaceae</taxon>
        <taxon>Clostridioides</taxon>
    </lineage>
</organism>
<dbReference type="EMBL" id="FN538970">
    <property type="protein sequence ID" value="CBA62097.1"/>
    <property type="molecule type" value="Genomic_DNA"/>
</dbReference>
<keyword evidence="1" id="KW-0812">Transmembrane</keyword>
<evidence type="ECO:0000313" key="3">
    <source>
        <dbReference type="Proteomes" id="UP000002068"/>
    </source>
</evidence>
<evidence type="ECO:0000256" key="1">
    <source>
        <dbReference type="SAM" id="Phobius"/>
    </source>
</evidence>
<keyword evidence="1" id="KW-1133">Transmembrane helix</keyword>
<dbReference type="KEGG" id="cdc:CD196_1103"/>
<evidence type="ECO:0000313" key="2">
    <source>
        <dbReference type="EMBL" id="CBA62097.1"/>
    </source>
</evidence>
<proteinExistence type="predicted"/>
<reference evidence="2 3" key="1">
    <citation type="journal article" date="2009" name="Genome Biol.">
        <title>Comparative genome and phenotypic analysis of Clostridium difficile 027 strains provides insight into the evolution of a hypervirulent bacterium.</title>
        <authorList>
            <person name="Stabler R.A."/>
            <person name="He M."/>
            <person name="Dawson L."/>
            <person name="Martin M."/>
            <person name="Valiente E."/>
            <person name="Corton C."/>
            <person name="Lawley T.D."/>
            <person name="Sebaihia M."/>
            <person name="Quail M.A."/>
            <person name="Rose G."/>
            <person name="Gerding D.N."/>
            <person name="Gibert M."/>
            <person name="Popoff M.R."/>
            <person name="Parkhill J."/>
            <person name="Dougan G."/>
            <person name="Wren B.W."/>
        </authorList>
    </citation>
    <scope>NUCLEOTIDE SEQUENCE [LARGE SCALE GENOMIC DNA]</scope>
    <source>
        <strain evidence="2 3">CD196</strain>
    </source>
</reference>
<dbReference type="Proteomes" id="UP000002068">
    <property type="component" value="Chromosome"/>
</dbReference>
<sequence>MFLLLKIRKSGFISIECIISIAILYVAVYLVSTSLYNCYSFISRNISDREMLSTAKKYIEDEKYRIQNSKYELIEDKIEKNYINGYEINSRIEQILDYYQCYEINIEIKNEFKKLRFNSYVTRK</sequence>
<name>A0A0H3N201_CLODC</name>
<dbReference type="HOGENOM" id="CLU_2047474_0_0_9"/>
<keyword evidence="1" id="KW-0472">Membrane</keyword>
<gene>
    <name evidence="2" type="ordered locus">CD196_1103</name>
</gene>
<protein>
    <submittedName>
        <fullName evidence="2">Membrane protein</fullName>
    </submittedName>
</protein>
<dbReference type="AlphaFoldDB" id="A0A0H3N201"/>
<feature type="transmembrane region" description="Helical" evidence="1">
    <location>
        <begin position="12"/>
        <end position="31"/>
    </location>
</feature>
<accession>A0A0H3N201</accession>